<dbReference type="STRING" id="27342.A0A0H2RQ24"/>
<feature type="domain" description="MYND-type" evidence="5">
    <location>
        <begin position="298"/>
        <end position="340"/>
    </location>
</feature>
<dbReference type="Gene3D" id="2.170.270.10">
    <property type="entry name" value="SET domain"/>
    <property type="match status" value="1"/>
</dbReference>
<dbReference type="SUPFAM" id="SSF144232">
    <property type="entry name" value="HIT/MYND zinc finger-like"/>
    <property type="match status" value="1"/>
</dbReference>
<keyword evidence="2 4" id="KW-0863">Zinc-finger</keyword>
<gene>
    <name evidence="6" type="ORF">SCHPADRAFT_350741</name>
</gene>
<evidence type="ECO:0000256" key="4">
    <source>
        <dbReference type="PROSITE-ProRule" id="PRU00134"/>
    </source>
</evidence>
<evidence type="ECO:0000256" key="2">
    <source>
        <dbReference type="ARBA" id="ARBA00022771"/>
    </source>
</evidence>
<dbReference type="Gene3D" id="6.10.140.2220">
    <property type="match status" value="1"/>
</dbReference>
<dbReference type="OrthoDB" id="265717at2759"/>
<organism evidence="6 7">
    <name type="scientific">Schizopora paradoxa</name>
    <dbReference type="NCBI Taxonomy" id="27342"/>
    <lineage>
        <taxon>Eukaryota</taxon>
        <taxon>Fungi</taxon>
        <taxon>Dikarya</taxon>
        <taxon>Basidiomycota</taxon>
        <taxon>Agaricomycotina</taxon>
        <taxon>Agaricomycetes</taxon>
        <taxon>Hymenochaetales</taxon>
        <taxon>Schizoporaceae</taxon>
        <taxon>Schizopora</taxon>
    </lineage>
</organism>
<protein>
    <recommendedName>
        <fullName evidence="5">MYND-type domain-containing protein</fullName>
    </recommendedName>
</protein>
<dbReference type="PROSITE" id="PS01360">
    <property type="entry name" value="ZF_MYND_1"/>
    <property type="match status" value="1"/>
</dbReference>
<evidence type="ECO:0000313" key="6">
    <source>
        <dbReference type="EMBL" id="KLO13732.1"/>
    </source>
</evidence>
<keyword evidence="1" id="KW-0479">Metal-binding</keyword>
<dbReference type="InParanoid" id="A0A0H2RQ24"/>
<dbReference type="GO" id="GO:0008270">
    <property type="term" value="F:zinc ion binding"/>
    <property type="evidence" value="ECO:0007669"/>
    <property type="project" value="UniProtKB-KW"/>
</dbReference>
<reference evidence="6 7" key="1">
    <citation type="submission" date="2015-04" db="EMBL/GenBank/DDBJ databases">
        <title>Complete genome sequence of Schizopora paradoxa KUC8140, a cosmopolitan wood degrader in East Asia.</title>
        <authorList>
            <consortium name="DOE Joint Genome Institute"/>
            <person name="Min B."/>
            <person name="Park H."/>
            <person name="Jang Y."/>
            <person name="Kim J.-J."/>
            <person name="Kim K.H."/>
            <person name="Pangilinan J."/>
            <person name="Lipzen A."/>
            <person name="Riley R."/>
            <person name="Grigoriev I.V."/>
            <person name="Spatafora J.W."/>
            <person name="Choi I.-G."/>
        </authorList>
    </citation>
    <scope>NUCLEOTIDE SEQUENCE [LARGE SCALE GENOMIC DNA]</scope>
    <source>
        <strain evidence="6 7">KUC8140</strain>
    </source>
</reference>
<accession>A0A0H2RQ24</accession>
<dbReference type="InterPro" id="IPR046341">
    <property type="entry name" value="SET_dom_sf"/>
</dbReference>
<dbReference type="EMBL" id="KQ085955">
    <property type="protein sequence ID" value="KLO13732.1"/>
    <property type="molecule type" value="Genomic_DNA"/>
</dbReference>
<proteinExistence type="predicted"/>
<dbReference type="Pfam" id="PF01753">
    <property type="entry name" value="zf-MYND"/>
    <property type="match status" value="1"/>
</dbReference>
<keyword evidence="3" id="KW-0862">Zinc</keyword>
<evidence type="ECO:0000259" key="5">
    <source>
        <dbReference type="PROSITE" id="PS50865"/>
    </source>
</evidence>
<dbReference type="InterPro" id="IPR002893">
    <property type="entry name" value="Znf_MYND"/>
</dbReference>
<sequence length="359" mass="39936">MQWHISMVYVVACTRDKCTLEIANIPGTIRLATLVCMLDTRHTFLDKQGTYLGSFALTYPLQISHPLPVDVFLLNEVLEAMGGNAKLLVDTAIARLMDALDTPEMAEKAVATYVGLFSVFVDIPNHPFYVAFHARNPVVILTKVLLRLLDILSEANSGRFGPDYASRLRHTMIAALLHLSAILTKGSGRVRKALQALQAGIMTFLVECASSAFAFEPLDRDGIVDLLKELTWLTTYIPIARQASAELEKLERMCSVQARFNASTLNIRNAWVTFFDAILARRTILAQMQDLDSTPMACDNCFKFDERANFKKCAGCGMAHYCSKECQSRAWKEKGHRVECGSLKIKPGASAVEKYEVDT</sequence>
<dbReference type="AlphaFoldDB" id="A0A0H2RQ24"/>
<name>A0A0H2RQ24_9AGAM</name>
<dbReference type="PROSITE" id="PS50865">
    <property type="entry name" value="ZF_MYND_2"/>
    <property type="match status" value="1"/>
</dbReference>
<evidence type="ECO:0000313" key="7">
    <source>
        <dbReference type="Proteomes" id="UP000053477"/>
    </source>
</evidence>
<evidence type="ECO:0000256" key="1">
    <source>
        <dbReference type="ARBA" id="ARBA00022723"/>
    </source>
</evidence>
<dbReference type="Proteomes" id="UP000053477">
    <property type="component" value="Unassembled WGS sequence"/>
</dbReference>
<keyword evidence="7" id="KW-1185">Reference proteome</keyword>
<evidence type="ECO:0000256" key="3">
    <source>
        <dbReference type="ARBA" id="ARBA00022833"/>
    </source>
</evidence>